<name>A0A0W0Y3Y0_9GAMM</name>
<evidence type="ECO:0000256" key="1">
    <source>
        <dbReference type="SAM" id="SignalP"/>
    </source>
</evidence>
<accession>A0A0W0Y3Y0</accession>
<proteinExistence type="predicted"/>
<protein>
    <recommendedName>
        <fullName evidence="4">Opacity protein and related surface antigens</fullName>
    </recommendedName>
</protein>
<dbReference type="AlphaFoldDB" id="A0A0W0Y3Y0"/>
<evidence type="ECO:0008006" key="4">
    <source>
        <dbReference type="Google" id="ProtNLM"/>
    </source>
</evidence>
<keyword evidence="3" id="KW-1185">Reference proteome</keyword>
<feature type="chain" id="PRO_5006917221" description="Opacity protein and related surface antigens" evidence="1">
    <location>
        <begin position="22"/>
        <end position="248"/>
    </location>
</feature>
<comment type="caution">
    <text evidence="2">The sequence shown here is derived from an EMBL/GenBank/DDBJ whole genome shotgun (WGS) entry which is preliminary data.</text>
</comment>
<evidence type="ECO:0000313" key="3">
    <source>
        <dbReference type="Proteomes" id="UP000054618"/>
    </source>
</evidence>
<sequence>MKKQTALLALTTSIFASYSVAGTMGPVVAKDWTWVSSVSVGPAWARAGDTQTFFLAPEIEKTYVARKSTKALAVAELFFGAQKNLSDQWSGQLGIELATTSRVRLQGNIWDDADPSFDNYTYSYKVKHNRIAAKGKLLLDKGYFVIPWVSASVGAGFNRSYAFQNTPTIFEAVPNADFANHTKTTFAYTLGAGVQKSLSEHFQVGVGYEFADWGKSELGRAAGQTLNTGLQLDHLYTHGVLFNLTWLA</sequence>
<dbReference type="EMBL" id="LNYS01000006">
    <property type="protein sequence ID" value="KTD51735.1"/>
    <property type="molecule type" value="Genomic_DNA"/>
</dbReference>
<dbReference type="Gene3D" id="2.40.160.20">
    <property type="match status" value="1"/>
</dbReference>
<dbReference type="PATRIC" id="fig|45073.5.peg.610"/>
<dbReference type="OrthoDB" id="5647782at2"/>
<dbReference type="Proteomes" id="UP000054618">
    <property type="component" value="Unassembled WGS sequence"/>
</dbReference>
<dbReference type="STRING" id="45073.Lqui_0579"/>
<feature type="signal peptide" evidence="1">
    <location>
        <begin position="1"/>
        <end position="21"/>
    </location>
</feature>
<gene>
    <name evidence="2" type="ORF">Lqui_0579</name>
</gene>
<dbReference type="SUPFAM" id="SSF56925">
    <property type="entry name" value="OMPA-like"/>
    <property type="match status" value="1"/>
</dbReference>
<dbReference type="InterPro" id="IPR011250">
    <property type="entry name" value="OMP/PagP_B-barrel"/>
</dbReference>
<organism evidence="2 3">
    <name type="scientific">Legionella quinlivanii</name>
    <dbReference type="NCBI Taxonomy" id="45073"/>
    <lineage>
        <taxon>Bacteria</taxon>
        <taxon>Pseudomonadati</taxon>
        <taxon>Pseudomonadota</taxon>
        <taxon>Gammaproteobacteria</taxon>
        <taxon>Legionellales</taxon>
        <taxon>Legionellaceae</taxon>
        <taxon>Legionella</taxon>
    </lineage>
</organism>
<evidence type="ECO:0000313" key="2">
    <source>
        <dbReference type="EMBL" id="KTD51735.1"/>
    </source>
</evidence>
<keyword evidence="1" id="KW-0732">Signal</keyword>
<reference evidence="2 3" key="1">
    <citation type="submission" date="2015-11" db="EMBL/GenBank/DDBJ databases">
        <title>Genomic analysis of 38 Legionella species identifies large and diverse effector repertoires.</title>
        <authorList>
            <person name="Burstein D."/>
            <person name="Amaro F."/>
            <person name="Zusman T."/>
            <person name="Lifshitz Z."/>
            <person name="Cohen O."/>
            <person name="Gilbert J.A."/>
            <person name="Pupko T."/>
            <person name="Shuman H.A."/>
            <person name="Segal G."/>
        </authorList>
    </citation>
    <scope>NUCLEOTIDE SEQUENCE [LARGE SCALE GENOMIC DNA]</scope>
    <source>
        <strain evidence="2 3">CDC#1442-AUS-E</strain>
    </source>
</reference>
<dbReference type="RefSeq" id="WP_058506692.1">
    <property type="nucleotide sequence ID" value="NZ_CAAAIK010000002.1"/>
</dbReference>